<dbReference type="GO" id="GO:0030215">
    <property type="term" value="F:semaphorin receptor binding"/>
    <property type="evidence" value="ECO:0007669"/>
    <property type="project" value="InterPro"/>
</dbReference>
<evidence type="ECO:0000256" key="5">
    <source>
        <dbReference type="ARBA" id="ARBA00023157"/>
    </source>
</evidence>
<dbReference type="SMART" id="SM00209">
    <property type="entry name" value="TSP1"/>
    <property type="match status" value="2"/>
</dbReference>
<dbReference type="PROSITE" id="PS50092">
    <property type="entry name" value="TSP1"/>
    <property type="match status" value="2"/>
</dbReference>
<dbReference type="SUPFAM" id="SSF82895">
    <property type="entry name" value="TSP-1 type 1 repeat"/>
    <property type="match status" value="1"/>
</dbReference>
<keyword evidence="10" id="KW-0732">Signal</keyword>
<keyword evidence="5" id="KW-1015">Disulfide bond</keyword>
<dbReference type="Pfam" id="PF01437">
    <property type="entry name" value="PSI"/>
    <property type="match status" value="1"/>
</dbReference>
<dbReference type="SUPFAM" id="SSF101912">
    <property type="entry name" value="Sema domain"/>
    <property type="match status" value="1"/>
</dbReference>
<evidence type="ECO:0000259" key="11">
    <source>
        <dbReference type="PROSITE" id="PS51004"/>
    </source>
</evidence>
<feature type="transmembrane region" description="Helical" evidence="9">
    <location>
        <begin position="710"/>
        <end position="735"/>
    </location>
</feature>
<dbReference type="Gene3D" id="2.130.10.10">
    <property type="entry name" value="YVTN repeat-like/Quinoprotein amine dehydrogenase"/>
    <property type="match status" value="3"/>
</dbReference>
<dbReference type="InterPro" id="IPR001627">
    <property type="entry name" value="Semap_dom"/>
</dbReference>
<evidence type="ECO:0000256" key="3">
    <source>
        <dbReference type="ARBA" id="ARBA00022902"/>
    </source>
</evidence>
<evidence type="ECO:0000256" key="8">
    <source>
        <dbReference type="SAM" id="MobiDB-lite"/>
    </source>
</evidence>
<dbReference type="AlphaFoldDB" id="A0AAD9QH37"/>
<dbReference type="SUPFAM" id="SSF103575">
    <property type="entry name" value="Plexin repeat"/>
    <property type="match status" value="1"/>
</dbReference>
<dbReference type="Pfam" id="PF00090">
    <property type="entry name" value="TSP_1"/>
    <property type="match status" value="1"/>
</dbReference>
<dbReference type="InterPro" id="IPR000884">
    <property type="entry name" value="TSP1_rpt"/>
</dbReference>
<keyword evidence="2" id="KW-0221">Differentiation</keyword>
<reference evidence="12" key="2">
    <citation type="journal article" date="2023" name="Science">
        <title>Genomic signatures of disease resistance in endangered staghorn corals.</title>
        <authorList>
            <person name="Vollmer S.V."/>
            <person name="Selwyn J.D."/>
            <person name="Despard B.A."/>
            <person name="Roesel C.L."/>
        </authorList>
    </citation>
    <scope>NUCLEOTIDE SEQUENCE</scope>
    <source>
        <strain evidence="12">K2</strain>
    </source>
</reference>
<accession>A0AAD9QH37</accession>
<dbReference type="PROSITE" id="PS51004">
    <property type="entry name" value="SEMA"/>
    <property type="match status" value="1"/>
</dbReference>
<evidence type="ECO:0000313" key="13">
    <source>
        <dbReference type="Proteomes" id="UP001249851"/>
    </source>
</evidence>
<keyword evidence="9" id="KW-1133">Transmembrane helix</keyword>
<dbReference type="InterPro" id="IPR016201">
    <property type="entry name" value="PSI"/>
</dbReference>
<keyword evidence="9" id="KW-0812">Transmembrane</keyword>
<evidence type="ECO:0000256" key="4">
    <source>
        <dbReference type="ARBA" id="ARBA00023136"/>
    </source>
</evidence>
<organism evidence="12 13">
    <name type="scientific">Acropora cervicornis</name>
    <name type="common">Staghorn coral</name>
    <dbReference type="NCBI Taxonomy" id="6130"/>
    <lineage>
        <taxon>Eukaryota</taxon>
        <taxon>Metazoa</taxon>
        <taxon>Cnidaria</taxon>
        <taxon>Anthozoa</taxon>
        <taxon>Hexacorallia</taxon>
        <taxon>Scleractinia</taxon>
        <taxon>Astrocoeniina</taxon>
        <taxon>Acroporidae</taxon>
        <taxon>Acropora</taxon>
    </lineage>
</organism>
<dbReference type="GO" id="GO:0007399">
    <property type="term" value="P:nervous system development"/>
    <property type="evidence" value="ECO:0007669"/>
    <property type="project" value="UniProtKB-KW"/>
</dbReference>
<dbReference type="SMART" id="SM00630">
    <property type="entry name" value="Sema"/>
    <property type="match status" value="1"/>
</dbReference>
<comment type="subcellular location">
    <subcellularLocation>
        <location evidence="1">Membrane</location>
        <topology evidence="1">Single-pass membrane protein</topology>
    </subcellularLocation>
</comment>
<dbReference type="InterPro" id="IPR027231">
    <property type="entry name" value="Semaphorin"/>
</dbReference>
<evidence type="ECO:0000256" key="7">
    <source>
        <dbReference type="PROSITE-ProRule" id="PRU00352"/>
    </source>
</evidence>
<feature type="compositionally biased region" description="Basic and acidic residues" evidence="8">
    <location>
        <begin position="745"/>
        <end position="757"/>
    </location>
</feature>
<dbReference type="Proteomes" id="UP001249851">
    <property type="component" value="Unassembled WGS sequence"/>
</dbReference>
<evidence type="ECO:0000313" key="12">
    <source>
        <dbReference type="EMBL" id="KAK2561194.1"/>
    </source>
</evidence>
<evidence type="ECO:0000256" key="2">
    <source>
        <dbReference type="ARBA" id="ARBA00022782"/>
    </source>
</evidence>
<evidence type="ECO:0000256" key="10">
    <source>
        <dbReference type="SAM" id="SignalP"/>
    </source>
</evidence>
<dbReference type="GO" id="GO:0005886">
    <property type="term" value="C:plasma membrane"/>
    <property type="evidence" value="ECO:0007669"/>
    <property type="project" value="TreeGrafter"/>
</dbReference>
<dbReference type="Gene3D" id="3.30.1680.10">
    <property type="entry name" value="ligand-binding face of the semaphorins, domain 2"/>
    <property type="match status" value="1"/>
</dbReference>
<feature type="region of interest" description="Disordered" evidence="8">
    <location>
        <begin position="745"/>
        <end position="815"/>
    </location>
</feature>
<reference evidence="12" key="1">
    <citation type="journal article" date="2023" name="G3 (Bethesda)">
        <title>Whole genome assembly and annotation of the endangered Caribbean coral Acropora cervicornis.</title>
        <authorList>
            <person name="Selwyn J.D."/>
            <person name="Vollmer S.V."/>
        </authorList>
    </citation>
    <scope>NUCLEOTIDE SEQUENCE</scope>
    <source>
        <strain evidence="12">K2</strain>
    </source>
</reference>
<dbReference type="GO" id="GO:0045499">
    <property type="term" value="F:chemorepellent activity"/>
    <property type="evidence" value="ECO:0007669"/>
    <property type="project" value="TreeGrafter"/>
</dbReference>
<dbReference type="PANTHER" id="PTHR11036:SF127">
    <property type="entry name" value="SEMAPHORIN-1A"/>
    <property type="match status" value="1"/>
</dbReference>
<evidence type="ECO:0000256" key="1">
    <source>
        <dbReference type="ARBA" id="ARBA00004167"/>
    </source>
</evidence>
<dbReference type="InterPro" id="IPR036352">
    <property type="entry name" value="Semap_dom_sf"/>
</dbReference>
<dbReference type="PRINTS" id="PR01705">
    <property type="entry name" value="TSP1REPEAT"/>
</dbReference>
<dbReference type="GO" id="GO:0030154">
    <property type="term" value="P:cell differentiation"/>
    <property type="evidence" value="ECO:0007669"/>
    <property type="project" value="UniProtKB-KW"/>
</dbReference>
<feature type="chain" id="PRO_5041941394" evidence="10">
    <location>
        <begin position="23"/>
        <end position="815"/>
    </location>
</feature>
<protein>
    <submittedName>
        <fullName evidence="12">Semaphorin-5B</fullName>
    </submittedName>
</protein>
<evidence type="ECO:0000256" key="9">
    <source>
        <dbReference type="SAM" id="Phobius"/>
    </source>
</evidence>
<keyword evidence="3" id="KW-0524">Neurogenesis</keyword>
<keyword evidence="6" id="KW-0325">Glycoprotein</keyword>
<dbReference type="SMART" id="SM00423">
    <property type="entry name" value="PSI"/>
    <property type="match status" value="1"/>
</dbReference>
<dbReference type="EMBL" id="JARQWQ010000033">
    <property type="protein sequence ID" value="KAK2561194.1"/>
    <property type="molecule type" value="Genomic_DNA"/>
</dbReference>
<comment type="caution">
    <text evidence="7">Lacks conserved residue(s) required for the propagation of feature annotation.</text>
</comment>
<feature type="domain" description="Sema" evidence="11">
    <location>
        <begin position="1"/>
        <end position="226"/>
    </location>
</feature>
<keyword evidence="4 9" id="KW-0472">Membrane</keyword>
<dbReference type="Gene3D" id="2.20.100.10">
    <property type="entry name" value="Thrombospondin type-1 (TSP1) repeat"/>
    <property type="match status" value="1"/>
</dbReference>
<proteinExistence type="predicted"/>
<evidence type="ECO:0000256" key="6">
    <source>
        <dbReference type="ARBA" id="ARBA00023180"/>
    </source>
</evidence>
<sequence length="815" mass="91806">MTNSITKMKLMLLALCVTFITSQEESISPYEEIKKFVKTFKPRGMNASTYYLLSIDEKHNNLIVGARNNVFLVNLGDMESYEYWNVPQQPGDNAFVKMMLPFGDRILLCWVEKPSTGSCTWRNRTTLDEAPESNQGYEFKSIETYNAPNVHFVKSFEIGPYVYFFFRERSLECSSCGKVKTSRVARVCKGDRGGNHRLLNYFVTLQKAKLMCSDGKNYALNFNEIRCLVGQSHRSILCSFQLTACKVNPKCLKSSYSAVADGVMATKHMRSSAYVDLMYNTLMADGVEPLGSKAWFIRDGIRMTAISLDVVGQNIVVYASTDRGSVSNKKEVIKTMVVDQVRHVLYLGTRYSLTQLSLDQCARHQHDKSACILAADPYCVWDDKTFRCSSVLSHGETPQQNLTICPKVRKETSWSSWRTCVQRDGNLCRCQTRRCQEKGNTLCLTDVEVRLENCTVDLTVGWEGERSWEILGVQHGNWSAWGNWSECSTETWAGVRNRSRTCTNPLPRSGGRTCVGDSIQYEPCSLEIQEEERNVWTSPAIPLNSTTNEAVKFKITAMARGYKLTLPDLELSNETIDCGKDPEQCGKGKWKPWGNWSVCAVEGFQIRRRNCSKERCFGERLQERICTPTSERCEGVIDCGWEVWSSCFCDHGLNLAKEGSGVMYRVRKCCRTCPNEPSCANSVEFKMCFCKRETSVLGQEQGPHPSDNVIAGPVIGVIVGSVVVIGLCVVVICYVNHKKKDFDVSKTEKNNSHDAGSESKFSTFQSATDESRKPLSPSGSPGKRDKKKSPKIKLPMKNFLPKRMRETPRCSVACV</sequence>
<dbReference type="InterPro" id="IPR015943">
    <property type="entry name" value="WD40/YVTN_repeat-like_dom_sf"/>
</dbReference>
<dbReference type="PANTHER" id="PTHR11036">
    <property type="entry name" value="SEMAPHORIN"/>
    <property type="match status" value="1"/>
</dbReference>
<feature type="signal peptide" evidence="10">
    <location>
        <begin position="1"/>
        <end position="22"/>
    </location>
</feature>
<dbReference type="FunFam" id="2.20.100.10:FF:000001">
    <property type="entry name" value="semaphorin-5A isoform X1"/>
    <property type="match status" value="1"/>
</dbReference>
<dbReference type="InterPro" id="IPR036383">
    <property type="entry name" value="TSP1_rpt_sf"/>
</dbReference>
<dbReference type="GO" id="GO:0030335">
    <property type="term" value="P:positive regulation of cell migration"/>
    <property type="evidence" value="ECO:0007669"/>
    <property type="project" value="TreeGrafter"/>
</dbReference>
<gene>
    <name evidence="12" type="ORF">P5673_015659</name>
</gene>
<comment type="caution">
    <text evidence="12">The sequence shown here is derived from an EMBL/GenBank/DDBJ whole genome shotgun (WGS) entry which is preliminary data.</text>
</comment>
<feature type="compositionally biased region" description="Polar residues" evidence="8">
    <location>
        <begin position="759"/>
        <end position="768"/>
    </location>
</feature>
<name>A0AAD9QH37_ACRCE</name>
<keyword evidence="13" id="KW-1185">Reference proteome</keyword>
<dbReference type="InterPro" id="IPR002165">
    <property type="entry name" value="Plexin_repeat"/>
</dbReference>